<evidence type="ECO:0000256" key="3">
    <source>
        <dbReference type="ARBA" id="ARBA00022475"/>
    </source>
</evidence>
<keyword evidence="14" id="KW-0732">Signal</keyword>
<dbReference type="GO" id="GO:0006457">
    <property type="term" value="P:protein folding"/>
    <property type="evidence" value="ECO:0007669"/>
    <property type="project" value="InterPro"/>
</dbReference>
<feature type="region of interest" description="Disordered" evidence="13">
    <location>
        <begin position="33"/>
        <end position="54"/>
    </location>
</feature>
<evidence type="ECO:0000313" key="16">
    <source>
        <dbReference type="Proteomes" id="UP000175989"/>
    </source>
</evidence>
<dbReference type="GO" id="GO:0051082">
    <property type="term" value="F:unfolded protein binding"/>
    <property type="evidence" value="ECO:0007669"/>
    <property type="project" value="InterPro"/>
</dbReference>
<reference evidence="16" key="1">
    <citation type="journal article" date="2016" name="Front. Microbiol.">
        <title>Molecular Keys to the Janthinobacterium and Duganella spp. Interaction with the Plant Pathogen Fusarium graminearum.</title>
        <authorList>
            <person name="Haack F.S."/>
            <person name="Poehlein A."/>
            <person name="Kroger C."/>
            <person name="Voigt C.A."/>
            <person name="Piepenbring M."/>
            <person name="Bode H.B."/>
            <person name="Daniel R."/>
            <person name="Schafer W."/>
            <person name="Streit W.R."/>
        </authorList>
    </citation>
    <scope>NUCLEOTIDE SEQUENCE [LARGE SCALE GENOMIC DNA]</scope>
    <source>
        <strain evidence="16">T54</strain>
    </source>
</reference>
<name>A0A1E7W6L6_9BURK</name>
<evidence type="ECO:0000256" key="1">
    <source>
        <dbReference type="ARBA" id="ARBA00004383"/>
    </source>
</evidence>
<evidence type="ECO:0000256" key="14">
    <source>
        <dbReference type="SAM" id="SignalP"/>
    </source>
</evidence>
<evidence type="ECO:0000313" key="15">
    <source>
        <dbReference type="EMBL" id="OEZ91588.1"/>
    </source>
</evidence>
<organism evidence="15 16">
    <name type="scientific">Duganella phyllosphaerae</name>
    <dbReference type="NCBI Taxonomy" id="762836"/>
    <lineage>
        <taxon>Bacteria</taxon>
        <taxon>Pseudomonadati</taxon>
        <taxon>Pseudomonadota</taxon>
        <taxon>Betaproteobacteria</taxon>
        <taxon>Burkholderiales</taxon>
        <taxon>Oxalobacteraceae</taxon>
        <taxon>Telluria group</taxon>
        <taxon>Duganella</taxon>
    </lineage>
</organism>
<evidence type="ECO:0000256" key="8">
    <source>
        <dbReference type="ARBA" id="ARBA00023098"/>
    </source>
</evidence>
<comment type="caution">
    <text evidence="15">The sequence shown here is derived from an EMBL/GenBank/DDBJ whole genome shotgun (WGS) entry which is preliminary data.</text>
</comment>
<dbReference type="InterPro" id="IPR004961">
    <property type="entry name" value="Lipase_chaperone"/>
</dbReference>
<gene>
    <name evidence="15" type="primary">lifO_2</name>
    <name evidence="15" type="ORF">DUPY_52010</name>
</gene>
<keyword evidence="6" id="KW-0442">Lipid degradation</keyword>
<evidence type="ECO:0000256" key="5">
    <source>
        <dbReference type="ARBA" id="ARBA00022692"/>
    </source>
</evidence>
<keyword evidence="16" id="KW-1185">Reference proteome</keyword>
<dbReference type="GO" id="GO:0005886">
    <property type="term" value="C:plasma membrane"/>
    <property type="evidence" value="ECO:0007669"/>
    <property type="project" value="UniProtKB-SubCell"/>
</dbReference>
<dbReference type="GO" id="GO:0016042">
    <property type="term" value="P:lipid catabolic process"/>
    <property type="evidence" value="ECO:0007669"/>
    <property type="project" value="UniProtKB-KW"/>
</dbReference>
<feature type="chain" id="PRO_5009206538" description="Lipase helper protein" evidence="14">
    <location>
        <begin position="19"/>
        <end position="245"/>
    </location>
</feature>
<evidence type="ECO:0000256" key="12">
    <source>
        <dbReference type="ARBA" id="ARBA00031542"/>
    </source>
</evidence>
<sequence>MKAVPVAVIAVAAMLVMAAVVLVAAMAPGTWSPGSAPAALPSGQTTARDAAGTPGDLVHRADGGADAAALAALPAPTAPLHTGPALAPADKPALALTEDHHLIADQALRAVMEAYLSDRRNPRRLEQLDEHLRERLPAGAASEAHTLAARYDAYLAAHATLLKAQNFADEPDLQRLTSWQAQRRQLRERMLGPEVTEQWFGTEDAYLEQALEERRQPVRAVTGAEQLRARHLREVVDVATGRLQR</sequence>
<evidence type="ECO:0000256" key="6">
    <source>
        <dbReference type="ARBA" id="ARBA00022963"/>
    </source>
</evidence>
<keyword evidence="8" id="KW-0443">Lipid metabolism</keyword>
<dbReference type="AlphaFoldDB" id="A0A1E7W6L6"/>
<evidence type="ECO:0000256" key="9">
    <source>
        <dbReference type="ARBA" id="ARBA00023136"/>
    </source>
</evidence>
<evidence type="ECO:0000256" key="13">
    <source>
        <dbReference type="SAM" id="MobiDB-lite"/>
    </source>
</evidence>
<keyword evidence="5" id="KW-0812">Transmembrane</keyword>
<dbReference type="SUPFAM" id="SSF158855">
    <property type="entry name" value="Lipase chaperone-like"/>
    <property type="match status" value="1"/>
</dbReference>
<evidence type="ECO:0000256" key="10">
    <source>
        <dbReference type="ARBA" id="ARBA00023186"/>
    </source>
</evidence>
<feature type="signal peptide" evidence="14">
    <location>
        <begin position="1"/>
        <end position="18"/>
    </location>
</feature>
<evidence type="ECO:0000256" key="4">
    <source>
        <dbReference type="ARBA" id="ARBA00022519"/>
    </source>
</evidence>
<protein>
    <recommendedName>
        <fullName evidence="11">Lipase helper protein</fullName>
    </recommendedName>
    <alternativeName>
        <fullName evidence="12">Lipase modulator</fullName>
    </alternativeName>
</protein>
<keyword evidence="10" id="KW-0143">Chaperone</keyword>
<keyword evidence="4" id="KW-0997">Cell inner membrane</keyword>
<evidence type="ECO:0000256" key="11">
    <source>
        <dbReference type="ARBA" id="ARBA00030948"/>
    </source>
</evidence>
<comment type="subcellular location">
    <subcellularLocation>
        <location evidence="1">Cell inner membrane</location>
        <topology evidence="1">Single-pass membrane protein</topology>
        <orientation evidence="1">Periplasmic side</orientation>
    </subcellularLocation>
</comment>
<dbReference type="OrthoDB" id="8781790at2"/>
<proteinExistence type="inferred from homology"/>
<evidence type="ECO:0000256" key="7">
    <source>
        <dbReference type="ARBA" id="ARBA00022989"/>
    </source>
</evidence>
<keyword evidence="7" id="KW-1133">Transmembrane helix</keyword>
<accession>A0A1E7W6L6</accession>
<comment type="similarity">
    <text evidence="2">Belongs to the lipase chaperone family.</text>
</comment>
<keyword evidence="3" id="KW-1003">Cell membrane</keyword>
<dbReference type="Pfam" id="PF03280">
    <property type="entry name" value="Lipase_chap"/>
    <property type="match status" value="1"/>
</dbReference>
<evidence type="ECO:0000256" key="2">
    <source>
        <dbReference type="ARBA" id="ARBA00010358"/>
    </source>
</evidence>
<keyword evidence="9" id="KW-0472">Membrane</keyword>
<dbReference type="Proteomes" id="UP000175989">
    <property type="component" value="Unassembled WGS sequence"/>
</dbReference>
<dbReference type="EMBL" id="LROM01000152">
    <property type="protein sequence ID" value="OEZ91588.1"/>
    <property type="molecule type" value="Genomic_DNA"/>
</dbReference>